<dbReference type="OrthoDB" id="1597724at2759"/>
<comment type="caution">
    <text evidence="1">The sequence shown here is derived from an EMBL/GenBank/DDBJ whole genome shotgun (WGS) entry which is preliminary data.</text>
</comment>
<gene>
    <name evidence="1" type="ORF">TrRE_jg12279</name>
</gene>
<sequence>MASNSKKVTAVELRAAQQQSTAMQYLQMQQQQIQQMQMQLYGQSSPWNVGFAYRVPDTNINLQGSHQQGRTTVQMSCVPDEYANMLGPNGFTNGVGPGNLGLSVNLNL</sequence>
<evidence type="ECO:0000313" key="1">
    <source>
        <dbReference type="EMBL" id="GMH62800.1"/>
    </source>
</evidence>
<accession>A0A9W7A7M1</accession>
<dbReference type="EMBL" id="BRXZ01002472">
    <property type="protein sequence ID" value="GMH62800.1"/>
    <property type="molecule type" value="Genomic_DNA"/>
</dbReference>
<dbReference type="AlphaFoldDB" id="A0A9W7A7M1"/>
<reference evidence="1" key="1">
    <citation type="submission" date="2022-07" db="EMBL/GenBank/DDBJ databases">
        <title>Genome analysis of Parmales, a sister group of diatoms, reveals the evolutionary specialization of diatoms from phago-mixotrophs to photoautotrophs.</title>
        <authorList>
            <person name="Ban H."/>
            <person name="Sato S."/>
            <person name="Yoshikawa S."/>
            <person name="Kazumasa Y."/>
            <person name="Nakamura Y."/>
            <person name="Ichinomiya M."/>
            <person name="Saitoh K."/>
            <person name="Sato N."/>
            <person name="Blanc-Mathieu R."/>
            <person name="Endo H."/>
            <person name="Kuwata A."/>
            <person name="Ogata H."/>
        </authorList>
    </citation>
    <scope>NUCLEOTIDE SEQUENCE</scope>
</reference>
<protein>
    <submittedName>
        <fullName evidence="1">Uncharacterized protein</fullName>
    </submittedName>
</protein>
<name>A0A9W7A7M1_9STRA</name>
<proteinExistence type="predicted"/>
<keyword evidence="2" id="KW-1185">Reference proteome</keyword>
<evidence type="ECO:0000313" key="2">
    <source>
        <dbReference type="Proteomes" id="UP001165082"/>
    </source>
</evidence>
<organism evidence="1 2">
    <name type="scientific">Triparma retinervis</name>
    <dbReference type="NCBI Taxonomy" id="2557542"/>
    <lineage>
        <taxon>Eukaryota</taxon>
        <taxon>Sar</taxon>
        <taxon>Stramenopiles</taxon>
        <taxon>Ochrophyta</taxon>
        <taxon>Bolidophyceae</taxon>
        <taxon>Parmales</taxon>
        <taxon>Triparmaceae</taxon>
        <taxon>Triparma</taxon>
    </lineage>
</organism>
<dbReference type="Proteomes" id="UP001165082">
    <property type="component" value="Unassembled WGS sequence"/>
</dbReference>